<dbReference type="Gene3D" id="2.60.40.150">
    <property type="entry name" value="C2 domain"/>
    <property type="match status" value="1"/>
</dbReference>
<dbReference type="PANTHER" id="PTHR47052">
    <property type="entry name" value="CONSERVED SERINE PROLINE-RICH PROTEIN (AFU_ORTHOLOGUE AFUA_2G01790)"/>
    <property type="match status" value="1"/>
</dbReference>
<evidence type="ECO:0000313" key="2">
    <source>
        <dbReference type="EMBL" id="KAF0713756.1"/>
    </source>
</evidence>
<protein>
    <recommendedName>
        <fullName evidence="1">C2 domain-containing protein</fullName>
    </recommendedName>
</protein>
<dbReference type="PANTHER" id="PTHR47052:SF3">
    <property type="entry name" value="INGRESSION PROTEIN 1"/>
    <property type="match status" value="1"/>
</dbReference>
<gene>
    <name evidence="2" type="ORF">As57867_004211</name>
</gene>
<evidence type="ECO:0000259" key="1">
    <source>
        <dbReference type="PROSITE" id="PS50004"/>
    </source>
</evidence>
<dbReference type="OrthoDB" id="4062651at2759"/>
<accession>A0A6A4ZMB9</accession>
<dbReference type="Pfam" id="PF00168">
    <property type="entry name" value="C2"/>
    <property type="match status" value="1"/>
</dbReference>
<dbReference type="InterPro" id="IPR035892">
    <property type="entry name" value="C2_domain_sf"/>
</dbReference>
<dbReference type="PROSITE" id="PS50004">
    <property type="entry name" value="C2"/>
    <property type="match status" value="1"/>
</dbReference>
<name>A0A6A4ZMB9_9STRA</name>
<dbReference type="SMART" id="SM00239">
    <property type="entry name" value="C2"/>
    <property type="match status" value="1"/>
</dbReference>
<reference evidence="2" key="1">
    <citation type="submission" date="2019-06" db="EMBL/GenBank/DDBJ databases">
        <title>Genomics analysis of Aphanomyces spp. identifies a new class of oomycete effector associated with host adaptation.</title>
        <authorList>
            <person name="Gaulin E."/>
        </authorList>
    </citation>
    <scope>NUCLEOTIDE SEQUENCE</scope>
    <source>
        <strain evidence="2">CBS 578.67</strain>
    </source>
</reference>
<dbReference type="SUPFAM" id="SSF49562">
    <property type="entry name" value="C2 domain (Calcium/lipid-binding domain, CaLB)"/>
    <property type="match status" value="1"/>
</dbReference>
<sequence>PLSDADLVRLVSDGQIVPTMESAAPVWFRHLASQCMHHDPEKRPSAAALSFAIRQQTTTPSLQSSNGKVTVHVVVRMARRLVDTQAFVTQDPYCVLMLGGSKASTKVDMDGDRAPVWNEEFVFDDVDVMNDQLELTIRHKGYLVVGAIGTSRIEMYDALEKVAEATAAGGGISTDAASFWFPVWNSHDSSGEIHVEFKFMGDVEALKKRFEVFNAPTTGQVGRISRLDELQRVWRRLEPQLTTVLQVKKVLGTVAAASMMGNPAGIAIAVAGVATVVLS</sequence>
<dbReference type="InterPro" id="IPR052981">
    <property type="entry name" value="Ingression_C2_domain"/>
</dbReference>
<feature type="domain" description="C2" evidence="1">
    <location>
        <begin position="54"/>
        <end position="169"/>
    </location>
</feature>
<organism evidence="2">
    <name type="scientific">Aphanomyces stellatus</name>
    <dbReference type="NCBI Taxonomy" id="120398"/>
    <lineage>
        <taxon>Eukaryota</taxon>
        <taxon>Sar</taxon>
        <taxon>Stramenopiles</taxon>
        <taxon>Oomycota</taxon>
        <taxon>Saprolegniomycetes</taxon>
        <taxon>Saprolegniales</taxon>
        <taxon>Verrucalvaceae</taxon>
        <taxon>Aphanomyces</taxon>
    </lineage>
</organism>
<proteinExistence type="predicted"/>
<feature type="non-terminal residue" evidence="2">
    <location>
        <position position="1"/>
    </location>
</feature>
<comment type="caution">
    <text evidence="2">The sequence shown here is derived from an EMBL/GenBank/DDBJ whole genome shotgun (WGS) entry which is preliminary data.</text>
</comment>
<dbReference type="EMBL" id="VJMH01000942">
    <property type="protein sequence ID" value="KAF0713756.1"/>
    <property type="molecule type" value="Genomic_DNA"/>
</dbReference>
<dbReference type="InterPro" id="IPR000008">
    <property type="entry name" value="C2_dom"/>
</dbReference>
<dbReference type="AlphaFoldDB" id="A0A6A4ZMB9"/>